<accession>W9E0Q0</accession>
<organism evidence="1 2">
    <name type="scientific">Methanolobus tindarius DSM 2278</name>
    <dbReference type="NCBI Taxonomy" id="1090322"/>
    <lineage>
        <taxon>Archaea</taxon>
        <taxon>Methanobacteriati</taxon>
        <taxon>Methanobacteriota</taxon>
        <taxon>Stenosarchaea group</taxon>
        <taxon>Methanomicrobia</taxon>
        <taxon>Methanosarcinales</taxon>
        <taxon>Methanosarcinaceae</taxon>
        <taxon>Methanolobus</taxon>
    </lineage>
</organism>
<name>W9E0Q0_METTI</name>
<comment type="caution">
    <text evidence="1">The sequence shown here is derived from an EMBL/GenBank/DDBJ whole genome shotgun (WGS) entry which is preliminary data.</text>
</comment>
<dbReference type="EMBL" id="AZAJ01000001">
    <property type="protein sequence ID" value="ETA69191.1"/>
    <property type="molecule type" value="Genomic_DNA"/>
</dbReference>
<proteinExistence type="predicted"/>
<keyword evidence="2" id="KW-1185">Reference proteome</keyword>
<gene>
    <name evidence="1" type="ORF">MettiDRAFT_2685</name>
</gene>
<sequence length="67" mass="7726">MDEQSFDVMKAQEFVNKQKIMTTILQMSQSEAEALGVSRSRFQGIKERIRENGDLNLNTPPVRRLTI</sequence>
<dbReference type="STRING" id="1090322.MettiDRAFT_2685"/>
<dbReference type="Proteomes" id="UP000019483">
    <property type="component" value="Unassembled WGS sequence"/>
</dbReference>
<reference evidence="1 2" key="1">
    <citation type="submission" date="2013-08" db="EMBL/GenBank/DDBJ databases">
        <authorList>
            <consortium name="DOE Joint Genome Institute"/>
            <person name="Eisen J."/>
            <person name="Huntemann M."/>
            <person name="Han J."/>
            <person name="Chen A."/>
            <person name="Kyrpides N."/>
            <person name="Mavromatis K."/>
            <person name="Markowitz V."/>
            <person name="Palaniappan K."/>
            <person name="Ivanova N."/>
            <person name="Schaumberg A."/>
            <person name="Pati A."/>
            <person name="Liolios K."/>
            <person name="Nordberg H.P."/>
            <person name="Cantor M.N."/>
            <person name="Hua S.X."/>
            <person name="Woyke T."/>
        </authorList>
    </citation>
    <scope>NUCLEOTIDE SEQUENCE [LARGE SCALE GENOMIC DNA]</scope>
    <source>
        <strain evidence="1 2">DSM 2278</strain>
    </source>
</reference>
<protein>
    <submittedName>
        <fullName evidence="1">Uncharacterized protein</fullName>
    </submittedName>
</protein>
<evidence type="ECO:0000313" key="2">
    <source>
        <dbReference type="Proteomes" id="UP000019483"/>
    </source>
</evidence>
<dbReference type="AlphaFoldDB" id="W9E0Q0"/>
<evidence type="ECO:0000313" key="1">
    <source>
        <dbReference type="EMBL" id="ETA69191.1"/>
    </source>
</evidence>